<sequence>MLRLPFRKAFTLVELLVVIAIIGVLIALLLPAVQQAREAARRTQCVSNQKNIALALHNYHDTYQKLPYFGFGPKLFPGEPGNKLDTISWVGRVLPFIEQQALYDTLDWTVRVNDGNNLAYRTTSLSVMSCPSEEMVLGQADSNPRWCHQRASYAVCVGNTNYRQDDANNWDGTWTYSNGGSAFRVDEIYGLAAVTDGTSSSVMTSEVPINQNSAGYHGTYGVTIFTSGAGFTGYLSPNTSAVVDGGRYCWQTNDFKKKIPCKYVIDRWYAATFAAMSMHPGGVNATNFDGSVQFVAQNIDIDTWRGMTSTQGAEVIAP</sequence>
<dbReference type="Pfam" id="PF07596">
    <property type="entry name" value="SBP_bac_10"/>
    <property type="match status" value="1"/>
</dbReference>
<keyword evidence="1" id="KW-1133">Transmembrane helix</keyword>
<dbReference type="eggNOG" id="COG2165">
    <property type="taxonomic scope" value="Bacteria"/>
</dbReference>
<reference evidence="3 4" key="1">
    <citation type="submission" date="2006-02" db="EMBL/GenBank/DDBJ databases">
        <authorList>
            <person name="Amann R."/>
            <person name="Ferriera S."/>
            <person name="Johnson J."/>
            <person name="Kravitz S."/>
            <person name="Halpern A."/>
            <person name="Remington K."/>
            <person name="Beeson K."/>
            <person name="Tran B."/>
            <person name="Rogers Y.-H."/>
            <person name="Friedman R."/>
            <person name="Venter J.C."/>
        </authorList>
    </citation>
    <scope>NUCLEOTIDE SEQUENCE [LARGE SCALE GENOMIC DNA]</scope>
    <source>
        <strain evidence="3 4">DSM 3645</strain>
    </source>
</reference>
<feature type="domain" description="DUF1559" evidence="2">
    <location>
        <begin position="34"/>
        <end position="301"/>
    </location>
</feature>
<dbReference type="SUPFAM" id="SSF54523">
    <property type="entry name" value="Pili subunits"/>
    <property type="match status" value="1"/>
</dbReference>
<gene>
    <name evidence="3" type="ORF">DSM3645_16695</name>
</gene>
<dbReference type="PANTHER" id="PTHR30093">
    <property type="entry name" value="GENERAL SECRETION PATHWAY PROTEIN G"/>
    <property type="match status" value="1"/>
</dbReference>
<name>A3ZNB4_9BACT</name>
<protein>
    <recommendedName>
        <fullName evidence="2">DUF1559 domain-containing protein</fullName>
    </recommendedName>
</protein>
<evidence type="ECO:0000313" key="4">
    <source>
        <dbReference type="Proteomes" id="UP000004358"/>
    </source>
</evidence>
<dbReference type="Gene3D" id="3.30.700.10">
    <property type="entry name" value="Glycoprotein, Type 4 Pilin"/>
    <property type="match status" value="1"/>
</dbReference>
<evidence type="ECO:0000313" key="3">
    <source>
        <dbReference type="EMBL" id="EAQ81809.1"/>
    </source>
</evidence>
<dbReference type="InterPro" id="IPR012902">
    <property type="entry name" value="N_methyl_site"/>
</dbReference>
<dbReference type="Proteomes" id="UP000004358">
    <property type="component" value="Unassembled WGS sequence"/>
</dbReference>
<dbReference type="RefSeq" id="WP_002651237.1">
    <property type="nucleotide sequence ID" value="NZ_CH672376.1"/>
</dbReference>
<dbReference type="HOGENOM" id="CLU_041661_0_0_0"/>
<organism evidence="3 4">
    <name type="scientific">Blastopirellula marina DSM 3645</name>
    <dbReference type="NCBI Taxonomy" id="314230"/>
    <lineage>
        <taxon>Bacteria</taxon>
        <taxon>Pseudomonadati</taxon>
        <taxon>Planctomycetota</taxon>
        <taxon>Planctomycetia</taxon>
        <taxon>Pirellulales</taxon>
        <taxon>Pirellulaceae</taxon>
        <taxon>Blastopirellula</taxon>
    </lineage>
</organism>
<keyword evidence="1" id="KW-0812">Transmembrane</keyword>
<dbReference type="EMBL" id="AANZ01000003">
    <property type="protein sequence ID" value="EAQ81809.1"/>
    <property type="molecule type" value="Genomic_DNA"/>
</dbReference>
<dbReference type="OrthoDB" id="286902at2"/>
<evidence type="ECO:0000259" key="2">
    <source>
        <dbReference type="Pfam" id="PF07596"/>
    </source>
</evidence>
<evidence type="ECO:0000256" key="1">
    <source>
        <dbReference type="SAM" id="Phobius"/>
    </source>
</evidence>
<dbReference type="InterPro" id="IPR011453">
    <property type="entry name" value="DUF1559"/>
</dbReference>
<dbReference type="AlphaFoldDB" id="A3ZNB4"/>
<accession>A3ZNB4</accession>
<proteinExistence type="predicted"/>
<keyword evidence="1" id="KW-0472">Membrane</keyword>
<dbReference type="InterPro" id="IPR027558">
    <property type="entry name" value="Pre_pil_HX9DG_C"/>
</dbReference>
<dbReference type="NCBIfam" id="TIGR02532">
    <property type="entry name" value="IV_pilin_GFxxxE"/>
    <property type="match status" value="1"/>
</dbReference>
<dbReference type="STRING" id="314230.DSM3645_16695"/>
<dbReference type="InterPro" id="IPR045584">
    <property type="entry name" value="Pilin-like"/>
</dbReference>
<dbReference type="PANTHER" id="PTHR30093:SF2">
    <property type="entry name" value="TYPE II SECRETION SYSTEM PROTEIN H"/>
    <property type="match status" value="1"/>
</dbReference>
<dbReference type="NCBIfam" id="TIGR04294">
    <property type="entry name" value="pre_pil_HX9DG"/>
    <property type="match status" value="1"/>
</dbReference>
<dbReference type="Pfam" id="PF07963">
    <property type="entry name" value="N_methyl"/>
    <property type="match status" value="1"/>
</dbReference>
<feature type="transmembrane region" description="Helical" evidence="1">
    <location>
        <begin position="12"/>
        <end position="33"/>
    </location>
</feature>
<comment type="caution">
    <text evidence="3">The sequence shown here is derived from an EMBL/GenBank/DDBJ whole genome shotgun (WGS) entry which is preliminary data.</text>
</comment>